<reference evidence="2 3" key="1">
    <citation type="submission" date="2017-07" db="EMBL/GenBank/DDBJ databases">
        <authorList>
            <person name="Talla V."/>
            <person name="Backstrom N."/>
        </authorList>
    </citation>
    <scope>NUCLEOTIDE SEQUENCE [LARGE SCALE GENOMIC DNA]</scope>
</reference>
<name>A0A5E4Q4C3_9NEOP</name>
<dbReference type="AlphaFoldDB" id="A0A5E4Q4C3"/>
<dbReference type="Proteomes" id="UP000324832">
    <property type="component" value="Unassembled WGS sequence"/>
</dbReference>
<feature type="region of interest" description="Disordered" evidence="1">
    <location>
        <begin position="1"/>
        <end position="31"/>
    </location>
</feature>
<organism evidence="2 3">
    <name type="scientific">Leptidea sinapis</name>
    <dbReference type="NCBI Taxonomy" id="189913"/>
    <lineage>
        <taxon>Eukaryota</taxon>
        <taxon>Metazoa</taxon>
        <taxon>Ecdysozoa</taxon>
        <taxon>Arthropoda</taxon>
        <taxon>Hexapoda</taxon>
        <taxon>Insecta</taxon>
        <taxon>Pterygota</taxon>
        <taxon>Neoptera</taxon>
        <taxon>Endopterygota</taxon>
        <taxon>Lepidoptera</taxon>
        <taxon>Glossata</taxon>
        <taxon>Ditrysia</taxon>
        <taxon>Papilionoidea</taxon>
        <taxon>Pieridae</taxon>
        <taxon>Dismorphiinae</taxon>
        <taxon>Leptidea</taxon>
    </lineage>
</organism>
<dbReference type="EMBL" id="FZQP02001226">
    <property type="protein sequence ID" value="VVC92096.1"/>
    <property type="molecule type" value="Genomic_DNA"/>
</dbReference>
<proteinExistence type="predicted"/>
<evidence type="ECO:0000313" key="3">
    <source>
        <dbReference type="Proteomes" id="UP000324832"/>
    </source>
</evidence>
<gene>
    <name evidence="2" type="ORF">LSINAPIS_LOCUS4614</name>
</gene>
<accession>A0A5E4Q4C3</accession>
<evidence type="ECO:0000313" key="2">
    <source>
        <dbReference type="EMBL" id="VVC92096.1"/>
    </source>
</evidence>
<evidence type="ECO:0000256" key="1">
    <source>
        <dbReference type="SAM" id="MobiDB-lite"/>
    </source>
</evidence>
<keyword evidence="3" id="KW-1185">Reference proteome</keyword>
<feature type="compositionally biased region" description="Basic residues" evidence="1">
    <location>
        <begin position="19"/>
        <end position="31"/>
    </location>
</feature>
<protein>
    <submittedName>
        <fullName evidence="2">Uncharacterized protein</fullName>
    </submittedName>
</protein>
<sequence length="83" mass="9760">MEQLSRLAGDENESNKTKQPQKKKKQKHLIPKKTKNLTKIISFNFVFAEEAEHNISEHKKFSFFNSFGIFLNRNSCNYTSEHV</sequence>